<dbReference type="AlphaFoldDB" id="A0A6M2DPS5"/>
<dbReference type="GO" id="GO:0004674">
    <property type="term" value="F:protein serine/threonine kinase activity"/>
    <property type="evidence" value="ECO:0007669"/>
    <property type="project" value="UniProtKB-KW"/>
</dbReference>
<keyword evidence="2 8" id="KW-0723">Serine/threonine-protein kinase</keyword>
<feature type="compositionally biased region" description="Polar residues" evidence="9">
    <location>
        <begin position="1"/>
        <end position="11"/>
    </location>
</feature>
<dbReference type="FunFam" id="1.10.510.10:FF:000055">
    <property type="entry name" value="Glycogen synthase kinase-3 beta"/>
    <property type="match status" value="1"/>
</dbReference>
<keyword evidence="3" id="KW-0808">Transferase</keyword>
<accession>A0A6M2DPS5</accession>
<evidence type="ECO:0000256" key="7">
    <source>
        <dbReference type="PROSITE-ProRule" id="PRU10141"/>
    </source>
</evidence>
<dbReference type="InterPro" id="IPR039192">
    <property type="entry name" value="STKc_GSK3"/>
</dbReference>
<dbReference type="GO" id="GO:0032436">
    <property type="term" value="P:positive regulation of proteasomal ubiquitin-dependent protein catabolic process"/>
    <property type="evidence" value="ECO:0007669"/>
    <property type="project" value="TreeGrafter"/>
</dbReference>
<dbReference type="GO" id="GO:0007165">
    <property type="term" value="P:signal transduction"/>
    <property type="evidence" value="ECO:0007669"/>
    <property type="project" value="TreeGrafter"/>
</dbReference>
<dbReference type="InterPro" id="IPR017441">
    <property type="entry name" value="Protein_kinase_ATP_BS"/>
</dbReference>
<dbReference type="EMBL" id="GIIL01003435">
    <property type="protein sequence ID" value="NOV47161.1"/>
    <property type="molecule type" value="Transcribed_RNA"/>
</dbReference>
<dbReference type="GO" id="GO:0005634">
    <property type="term" value="C:nucleus"/>
    <property type="evidence" value="ECO:0007669"/>
    <property type="project" value="TreeGrafter"/>
</dbReference>
<dbReference type="Gene3D" id="3.30.200.20">
    <property type="entry name" value="Phosphorylase Kinase, domain 1"/>
    <property type="match status" value="1"/>
</dbReference>
<comment type="similarity">
    <text evidence="1">Belongs to the protein kinase superfamily. CMGC Ser/Thr protein kinase family. GSK-3 subfamily.</text>
</comment>
<proteinExistence type="inferred from homology"/>
<dbReference type="PANTHER" id="PTHR24057">
    <property type="entry name" value="GLYCOGEN SYNTHASE KINASE-3 ALPHA"/>
    <property type="match status" value="1"/>
</dbReference>
<dbReference type="GO" id="GO:0070507">
    <property type="term" value="P:regulation of microtubule cytoskeleton organization"/>
    <property type="evidence" value="ECO:0007669"/>
    <property type="project" value="TreeGrafter"/>
</dbReference>
<dbReference type="PROSITE" id="PS50011">
    <property type="entry name" value="PROTEIN_KINASE_DOM"/>
    <property type="match status" value="1"/>
</dbReference>
<dbReference type="InterPro" id="IPR011009">
    <property type="entry name" value="Kinase-like_dom_sf"/>
</dbReference>
<dbReference type="GO" id="GO:0030424">
    <property type="term" value="C:axon"/>
    <property type="evidence" value="ECO:0007669"/>
    <property type="project" value="TreeGrafter"/>
</dbReference>
<dbReference type="GO" id="GO:0007276">
    <property type="term" value="P:gamete generation"/>
    <property type="evidence" value="ECO:0007669"/>
    <property type="project" value="UniProtKB-ARBA"/>
</dbReference>
<evidence type="ECO:0000256" key="5">
    <source>
        <dbReference type="ARBA" id="ARBA00022777"/>
    </source>
</evidence>
<dbReference type="InterPro" id="IPR050591">
    <property type="entry name" value="GSK-3"/>
</dbReference>
<feature type="region of interest" description="Disordered" evidence="9">
    <location>
        <begin position="1"/>
        <end position="55"/>
    </location>
</feature>
<dbReference type="FunFam" id="3.30.200.20:FF:000009">
    <property type="entry name" value="Glycogen synthase kinase-3 beta"/>
    <property type="match status" value="1"/>
</dbReference>
<feature type="domain" description="Protein kinase" evidence="10">
    <location>
        <begin position="58"/>
        <end position="342"/>
    </location>
</feature>
<dbReference type="InterPro" id="IPR008271">
    <property type="entry name" value="Ser/Thr_kinase_AS"/>
</dbReference>
<evidence type="ECO:0000256" key="8">
    <source>
        <dbReference type="RuleBase" id="RU000304"/>
    </source>
</evidence>
<dbReference type="GO" id="GO:0090090">
    <property type="term" value="P:negative regulation of canonical Wnt signaling pathway"/>
    <property type="evidence" value="ECO:0007669"/>
    <property type="project" value="TreeGrafter"/>
</dbReference>
<feature type="compositionally biased region" description="Low complexity" evidence="9">
    <location>
        <begin position="383"/>
        <end position="409"/>
    </location>
</feature>
<dbReference type="Gene3D" id="1.10.510.10">
    <property type="entry name" value="Transferase(Phosphotransferase) domain 1"/>
    <property type="match status" value="1"/>
</dbReference>
<dbReference type="Pfam" id="PF00069">
    <property type="entry name" value="Pkinase"/>
    <property type="match status" value="1"/>
</dbReference>
<dbReference type="SMART" id="SM00220">
    <property type="entry name" value="S_TKc"/>
    <property type="match status" value="1"/>
</dbReference>
<dbReference type="GO" id="GO:0005829">
    <property type="term" value="C:cytosol"/>
    <property type="evidence" value="ECO:0007669"/>
    <property type="project" value="TreeGrafter"/>
</dbReference>
<evidence type="ECO:0000313" key="11">
    <source>
        <dbReference type="EMBL" id="NOV47161.1"/>
    </source>
</evidence>
<keyword evidence="5" id="KW-0418">Kinase</keyword>
<dbReference type="PANTHER" id="PTHR24057:SF0">
    <property type="entry name" value="PROTEIN KINASE SHAGGY-RELATED"/>
    <property type="match status" value="1"/>
</dbReference>
<dbReference type="GO" id="GO:0030154">
    <property type="term" value="P:cell differentiation"/>
    <property type="evidence" value="ECO:0007669"/>
    <property type="project" value="TreeGrafter"/>
</dbReference>
<feature type="region of interest" description="Disordered" evidence="9">
    <location>
        <begin position="375"/>
        <end position="409"/>
    </location>
</feature>
<evidence type="ECO:0000256" key="1">
    <source>
        <dbReference type="ARBA" id="ARBA00005527"/>
    </source>
</evidence>
<sequence>MSGRPRTTSFAEGNKQPPNPPLGGMKISSPYTGKDGSKVTTVVATPGQGPDRPQEVSYTDTKVIGNGSFGVVYQAKLCDTGELVAIKKVLQDKRFKNRELQIMRRLEHCNIVKLKYFFYSSGEKKDEVYLNLVLEYIPETVYKVARHYSKSKQTIPISFIKLYMYQLFRSLAYIHSLGICHRDIKPQNLLLDPETGVLKLCDFGSAKHLVKGEANVSYICSRYYRAPELIFGAIDYTTKIDVWSAGCVLAELLLGQPIFPGDSGVDQLVEIIKVLGTPTREQIREMNPNYTEFKFPQIKSHPWQKVFRTRTPTEAINLVSRLLEYTPGARISPLQACAHPFFAELRETTTRLPNGRELPLLFNFTEQELSIQPSLNSALLPRTTTGPTGGSTTVSSTADSSTAASSGAGAAGVTSSAAAVGTADATLTPAATGATSSVAELAVSASSRQHDVTAAATATGSGMT</sequence>
<evidence type="ECO:0000256" key="6">
    <source>
        <dbReference type="ARBA" id="ARBA00022840"/>
    </source>
</evidence>
<keyword evidence="4 7" id="KW-0547">Nucleotide-binding</keyword>
<evidence type="ECO:0000256" key="3">
    <source>
        <dbReference type="ARBA" id="ARBA00022679"/>
    </source>
</evidence>
<evidence type="ECO:0000259" key="10">
    <source>
        <dbReference type="PROSITE" id="PS50011"/>
    </source>
</evidence>
<evidence type="ECO:0000256" key="4">
    <source>
        <dbReference type="ARBA" id="ARBA00022741"/>
    </source>
</evidence>
<dbReference type="PROSITE" id="PS00108">
    <property type="entry name" value="PROTEIN_KINASE_ST"/>
    <property type="match status" value="1"/>
</dbReference>
<evidence type="ECO:0000256" key="9">
    <source>
        <dbReference type="SAM" id="MobiDB-lite"/>
    </source>
</evidence>
<dbReference type="CDD" id="cd14137">
    <property type="entry name" value="STKc_GSK3"/>
    <property type="match status" value="1"/>
</dbReference>
<reference evidence="11" key="1">
    <citation type="submission" date="2020-03" db="EMBL/GenBank/DDBJ databases">
        <title>Transcriptomic Profiling of the Digestive Tract of the Rat Flea, Xenopsylla cheopis, Following Blood Feeding and Infection with Yersinia pestis.</title>
        <authorList>
            <person name="Bland D.M."/>
            <person name="Martens C.A."/>
            <person name="Virtaneva K."/>
            <person name="Kanakabandi K."/>
            <person name="Long D."/>
            <person name="Rosenke R."/>
            <person name="Saturday G.A."/>
            <person name="Hoyt F.H."/>
            <person name="Bruno D.P."/>
            <person name="Ribeiro J.M.C."/>
            <person name="Hinnebusch J."/>
        </authorList>
    </citation>
    <scope>NUCLEOTIDE SEQUENCE</scope>
</reference>
<dbReference type="SUPFAM" id="SSF56112">
    <property type="entry name" value="Protein kinase-like (PK-like)"/>
    <property type="match status" value="1"/>
</dbReference>
<organism evidence="11">
    <name type="scientific">Xenopsylla cheopis</name>
    <name type="common">Oriental rat flea</name>
    <name type="synonym">Pulex cheopis</name>
    <dbReference type="NCBI Taxonomy" id="163159"/>
    <lineage>
        <taxon>Eukaryota</taxon>
        <taxon>Metazoa</taxon>
        <taxon>Ecdysozoa</taxon>
        <taxon>Arthropoda</taxon>
        <taxon>Hexapoda</taxon>
        <taxon>Insecta</taxon>
        <taxon>Pterygota</taxon>
        <taxon>Neoptera</taxon>
        <taxon>Endopterygota</taxon>
        <taxon>Siphonaptera</taxon>
        <taxon>Pulicidae</taxon>
        <taxon>Xenopsyllinae</taxon>
        <taxon>Xenopsylla</taxon>
    </lineage>
</organism>
<feature type="binding site" evidence="7">
    <location>
        <position position="88"/>
    </location>
    <ligand>
        <name>ATP</name>
        <dbReference type="ChEBI" id="CHEBI:30616"/>
    </ligand>
</feature>
<keyword evidence="6 7" id="KW-0067">ATP-binding</keyword>
<dbReference type="GO" id="GO:0005524">
    <property type="term" value="F:ATP binding"/>
    <property type="evidence" value="ECO:0007669"/>
    <property type="project" value="UniProtKB-UniRule"/>
</dbReference>
<evidence type="ECO:0000256" key="2">
    <source>
        <dbReference type="ARBA" id="ARBA00022527"/>
    </source>
</evidence>
<dbReference type="PROSITE" id="PS00107">
    <property type="entry name" value="PROTEIN_KINASE_ATP"/>
    <property type="match status" value="1"/>
</dbReference>
<protein>
    <recommendedName>
        <fullName evidence="10">Protein kinase domain-containing protein</fullName>
    </recommendedName>
</protein>
<name>A0A6M2DPS5_XENCH</name>
<dbReference type="InterPro" id="IPR000719">
    <property type="entry name" value="Prot_kinase_dom"/>
</dbReference>